<accession>A0ABU6DEC6</accession>
<feature type="domain" description="HAMP" evidence="11">
    <location>
        <begin position="311"/>
        <end position="363"/>
    </location>
</feature>
<feature type="transmembrane region" description="Helical" evidence="10">
    <location>
        <begin position="292"/>
        <end position="314"/>
    </location>
</feature>
<evidence type="ECO:0000256" key="9">
    <source>
        <dbReference type="SAM" id="Coils"/>
    </source>
</evidence>
<gene>
    <name evidence="12" type="ORF">P5G65_15245</name>
</gene>
<evidence type="ECO:0000259" key="11">
    <source>
        <dbReference type="PROSITE" id="PS50885"/>
    </source>
</evidence>
<evidence type="ECO:0000256" key="6">
    <source>
        <dbReference type="ARBA" id="ARBA00022777"/>
    </source>
</evidence>
<keyword evidence="8 10" id="KW-0472">Membrane</keyword>
<dbReference type="Gene3D" id="3.30.450.20">
    <property type="entry name" value="PAS domain"/>
    <property type="match status" value="1"/>
</dbReference>
<dbReference type="Gene3D" id="3.30.565.10">
    <property type="entry name" value="Histidine kinase-like ATPase, C-terminal domain"/>
    <property type="match status" value="1"/>
</dbReference>
<keyword evidence="13" id="KW-1185">Reference proteome</keyword>
<dbReference type="InterPro" id="IPR003594">
    <property type="entry name" value="HATPase_dom"/>
</dbReference>
<dbReference type="SMART" id="SM00304">
    <property type="entry name" value="HAMP"/>
    <property type="match status" value="1"/>
</dbReference>
<protein>
    <submittedName>
        <fullName evidence="12">Sensor histidine kinase</fullName>
    </submittedName>
</protein>
<dbReference type="Proteomes" id="UP001355653">
    <property type="component" value="Unassembled WGS sequence"/>
</dbReference>
<dbReference type="Pfam" id="PF02518">
    <property type="entry name" value="HATPase_c"/>
    <property type="match status" value="1"/>
</dbReference>
<dbReference type="InterPro" id="IPR036890">
    <property type="entry name" value="HATPase_C_sf"/>
</dbReference>
<evidence type="ECO:0000256" key="4">
    <source>
        <dbReference type="ARBA" id="ARBA00022679"/>
    </source>
</evidence>
<dbReference type="InterPro" id="IPR033479">
    <property type="entry name" value="dCache_1"/>
</dbReference>
<dbReference type="Pfam" id="PF00672">
    <property type="entry name" value="HAMP"/>
    <property type="match status" value="1"/>
</dbReference>
<dbReference type="SUPFAM" id="SSF55874">
    <property type="entry name" value="ATPase domain of HSP90 chaperone/DNA topoisomerase II/histidine kinase"/>
    <property type="match status" value="1"/>
</dbReference>
<evidence type="ECO:0000256" key="1">
    <source>
        <dbReference type="ARBA" id="ARBA00004651"/>
    </source>
</evidence>
<evidence type="ECO:0000256" key="8">
    <source>
        <dbReference type="ARBA" id="ARBA00023136"/>
    </source>
</evidence>
<keyword evidence="3" id="KW-0597">Phosphoprotein</keyword>
<dbReference type="EMBL" id="JAROBY010000025">
    <property type="protein sequence ID" value="MEB4795261.1"/>
    <property type="molecule type" value="Genomic_DNA"/>
</dbReference>
<keyword evidence="9" id="KW-0175">Coiled coil</keyword>
<dbReference type="SUPFAM" id="SSF158472">
    <property type="entry name" value="HAMP domain-like"/>
    <property type="match status" value="1"/>
</dbReference>
<dbReference type="Pfam" id="PF02743">
    <property type="entry name" value="dCache_1"/>
    <property type="match status" value="1"/>
</dbReference>
<proteinExistence type="predicted"/>
<dbReference type="Pfam" id="PF06580">
    <property type="entry name" value="His_kinase"/>
    <property type="match status" value="1"/>
</dbReference>
<dbReference type="RefSeq" id="WP_127455865.1">
    <property type="nucleotide sequence ID" value="NZ_JAROBY010000025.1"/>
</dbReference>
<organism evidence="12 13">
    <name type="scientific">Paenibacillus chondroitinus</name>
    <dbReference type="NCBI Taxonomy" id="59842"/>
    <lineage>
        <taxon>Bacteria</taxon>
        <taxon>Bacillati</taxon>
        <taxon>Bacillota</taxon>
        <taxon>Bacilli</taxon>
        <taxon>Bacillales</taxon>
        <taxon>Paenibacillaceae</taxon>
        <taxon>Paenibacillus</taxon>
    </lineage>
</organism>
<dbReference type="InterPro" id="IPR003660">
    <property type="entry name" value="HAMP_dom"/>
</dbReference>
<dbReference type="PANTHER" id="PTHR34220:SF7">
    <property type="entry name" value="SENSOR HISTIDINE KINASE YPDA"/>
    <property type="match status" value="1"/>
</dbReference>
<dbReference type="InterPro" id="IPR010559">
    <property type="entry name" value="Sig_transdc_His_kin_internal"/>
</dbReference>
<dbReference type="PANTHER" id="PTHR34220">
    <property type="entry name" value="SENSOR HISTIDINE KINASE YPDA"/>
    <property type="match status" value="1"/>
</dbReference>
<evidence type="ECO:0000313" key="12">
    <source>
        <dbReference type="EMBL" id="MEB4795261.1"/>
    </source>
</evidence>
<keyword evidence="2" id="KW-1003">Cell membrane</keyword>
<dbReference type="CDD" id="cd06225">
    <property type="entry name" value="HAMP"/>
    <property type="match status" value="1"/>
</dbReference>
<dbReference type="Gene3D" id="1.10.287.130">
    <property type="match status" value="1"/>
</dbReference>
<evidence type="ECO:0000256" key="3">
    <source>
        <dbReference type="ARBA" id="ARBA00022553"/>
    </source>
</evidence>
<comment type="subcellular location">
    <subcellularLocation>
        <location evidence="1">Cell membrane</location>
        <topology evidence="1">Multi-pass membrane protein</topology>
    </subcellularLocation>
</comment>
<sequence>MQRWNSIHNQILFFILLFLIIPLFISAFWIDKPLERVIENKIGNATSEALYQIDFNIELLLQDMLKSAVDISTNPNITSLLKQPNSVTYYEKLRLADNAMNKLYSSYFSESYVTLLDMHGNWLSNKIVQQDLYDEYIQSDWYKEMLKEPFGISWMANDSRNYIYYDKSQLVTLIKTITDVQTNQNIGIELFSVSESDFRKYMSKLDGNVMIMDQQGKIISSSMKAGMDPIEVLPEDVSKIWDSSKGQLIVEKNHQKWIASYDTIGLTGWKLIQFIPYDTVFKEIFDLRRTNMITVGIIVIVFMLLAFSISYRVSKPVKLLNKRMKEIEKNDFNSSLALSGPNEIATLIDTYNHMARQIRDLLQRLKEEYVQKEEMRFRALQAQINPHFILNTLNNIKWMAYIRNDREVGEMLSSLGSMMEASIGRGETLISLKEEMDYVQHYITLMKLRYNDKLSVEFHIPEPLMKQEAIKFMLQPIIENSIHHGIEPMEGRGVITIKAVADQEHNQMILTVTDNGTGIQPDKIDDINLILLQGYGQGHGASQSIGIRNVHERIRLQYGEGYGLHIQSKANETTVAFKLPLKTIEEGNAYASESTARR</sequence>
<comment type="caution">
    <text evidence="12">The sequence shown here is derived from an EMBL/GenBank/DDBJ whole genome shotgun (WGS) entry which is preliminary data.</text>
</comment>
<keyword evidence="5 10" id="KW-0812">Transmembrane</keyword>
<evidence type="ECO:0000313" key="13">
    <source>
        <dbReference type="Proteomes" id="UP001355653"/>
    </source>
</evidence>
<keyword evidence="4" id="KW-0808">Transferase</keyword>
<evidence type="ECO:0000256" key="7">
    <source>
        <dbReference type="ARBA" id="ARBA00022989"/>
    </source>
</evidence>
<reference evidence="12 13" key="1">
    <citation type="submission" date="2023-03" db="EMBL/GenBank/DDBJ databases">
        <title>Bacillus Genome Sequencing.</title>
        <authorList>
            <person name="Dunlap C."/>
        </authorList>
    </citation>
    <scope>NUCLEOTIDE SEQUENCE [LARGE SCALE GENOMIC DNA]</scope>
    <source>
        <strain evidence="12 13">NRS-1351</strain>
    </source>
</reference>
<evidence type="ECO:0000256" key="2">
    <source>
        <dbReference type="ARBA" id="ARBA00022475"/>
    </source>
</evidence>
<feature type="coiled-coil region" evidence="9">
    <location>
        <begin position="348"/>
        <end position="375"/>
    </location>
</feature>
<evidence type="ECO:0000256" key="5">
    <source>
        <dbReference type="ARBA" id="ARBA00022692"/>
    </source>
</evidence>
<keyword evidence="6 12" id="KW-0418">Kinase</keyword>
<evidence type="ECO:0000256" key="10">
    <source>
        <dbReference type="SAM" id="Phobius"/>
    </source>
</evidence>
<dbReference type="SMART" id="SM00387">
    <property type="entry name" value="HATPase_c"/>
    <property type="match status" value="1"/>
</dbReference>
<name>A0ABU6DEC6_9BACL</name>
<dbReference type="PROSITE" id="PS50885">
    <property type="entry name" value="HAMP"/>
    <property type="match status" value="1"/>
</dbReference>
<feature type="transmembrane region" description="Helical" evidence="10">
    <location>
        <begin position="12"/>
        <end position="30"/>
    </location>
</feature>
<dbReference type="InterPro" id="IPR050640">
    <property type="entry name" value="Bact_2-comp_sensor_kinase"/>
</dbReference>
<keyword evidence="7 10" id="KW-1133">Transmembrane helix</keyword>
<dbReference type="GO" id="GO:0016301">
    <property type="term" value="F:kinase activity"/>
    <property type="evidence" value="ECO:0007669"/>
    <property type="project" value="UniProtKB-KW"/>
</dbReference>